<proteinExistence type="predicted"/>
<accession>A0A410WPU9</accession>
<gene>
    <name evidence="2" type="ORF">M5X16_15985</name>
    <name evidence="3" type="ORF">PC41400_01135</name>
</gene>
<keyword evidence="3" id="KW-0808">Transferase</keyword>
<dbReference type="PANTHER" id="PTHR43685">
    <property type="entry name" value="GLYCOSYLTRANSFERASE"/>
    <property type="match status" value="1"/>
</dbReference>
<dbReference type="AlphaFoldDB" id="A0A410WPU9"/>
<dbReference type="InterPro" id="IPR050834">
    <property type="entry name" value="Glycosyltransf_2"/>
</dbReference>
<evidence type="ECO:0000259" key="1">
    <source>
        <dbReference type="Pfam" id="PF00535"/>
    </source>
</evidence>
<dbReference type="EMBL" id="CP026520">
    <property type="protein sequence ID" value="QAV16373.1"/>
    <property type="molecule type" value="Genomic_DNA"/>
</dbReference>
<dbReference type="GO" id="GO:0016757">
    <property type="term" value="F:glycosyltransferase activity"/>
    <property type="evidence" value="ECO:0007669"/>
    <property type="project" value="UniProtKB-KW"/>
</dbReference>
<dbReference type="Proteomes" id="UP000288943">
    <property type="component" value="Chromosome"/>
</dbReference>
<reference evidence="3 4" key="1">
    <citation type="submission" date="2018-01" db="EMBL/GenBank/DDBJ databases">
        <title>The whole genome sequencing and assembly of Paenibacillus chitinolyticus KCCM 41400 strain.</title>
        <authorList>
            <person name="Kim J.-Y."/>
            <person name="Park M.-K."/>
            <person name="Lee Y.-J."/>
            <person name="Yi H."/>
            <person name="Bahn Y.-S."/>
            <person name="Kim J.F."/>
            <person name="Lee D.-W."/>
        </authorList>
    </citation>
    <scope>NUCLEOTIDE SEQUENCE [LARGE SCALE GENOMIC DNA]</scope>
    <source>
        <strain evidence="3 4">KCCM 41400</strain>
    </source>
</reference>
<dbReference type="InterPro" id="IPR001173">
    <property type="entry name" value="Glyco_trans_2-like"/>
</dbReference>
<feature type="domain" description="Glycosyltransferase 2-like" evidence="1">
    <location>
        <begin position="14"/>
        <end position="138"/>
    </location>
</feature>
<dbReference type="KEGG" id="pchi:PC41400_01135"/>
<dbReference type="RefSeq" id="WP_042231544.1">
    <property type="nucleotide sequence ID" value="NZ_CP026520.1"/>
</dbReference>
<name>A0A410WPU9_9BACL</name>
<dbReference type="SUPFAM" id="SSF53448">
    <property type="entry name" value="Nucleotide-diphospho-sugar transferases"/>
    <property type="match status" value="1"/>
</dbReference>
<keyword evidence="5" id="KW-1185">Reference proteome</keyword>
<reference evidence="2 5" key="2">
    <citation type="submission" date="2022-05" db="EMBL/GenBank/DDBJ databases">
        <title>Genome Sequencing of Bee-Associated Microbes.</title>
        <authorList>
            <person name="Dunlap C."/>
        </authorList>
    </citation>
    <scope>NUCLEOTIDE SEQUENCE [LARGE SCALE GENOMIC DNA]</scope>
    <source>
        <strain evidence="2 5">NRRL B-23120</strain>
    </source>
</reference>
<keyword evidence="2" id="KW-0328">Glycosyltransferase</keyword>
<dbReference type="Pfam" id="PF00535">
    <property type="entry name" value="Glycos_transf_2"/>
    <property type="match status" value="1"/>
</dbReference>
<dbReference type="Proteomes" id="UP001527202">
    <property type="component" value="Unassembled WGS sequence"/>
</dbReference>
<dbReference type="EMBL" id="JAMDMJ010000018">
    <property type="protein sequence ID" value="MCY9597261.1"/>
    <property type="molecule type" value="Genomic_DNA"/>
</dbReference>
<evidence type="ECO:0000313" key="3">
    <source>
        <dbReference type="EMBL" id="QAV16373.1"/>
    </source>
</evidence>
<evidence type="ECO:0000313" key="2">
    <source>
        <dbReference type="EMBL" id="MCY9597261.1"/>
    </source>
</evidence>
<dbReference type="OrthoDB" id="6713581at2"/>
<dbReference type="Gene3D" id="3.90.550.10">
    <property type="entry name" value="Spore Coat Polysaccharide Biosynthesis Protein SpsA, Chain A"/>
    <property type="match status" value="1"/>
</dbReference>
<evidence type="ECO:0000313" key="4">
    <source>
        <dbReference type="Proteomes" id="UP000288943"/>
    </source>
</evidence>
<sequence length="243" mass="28103">MAKPDVVRPEHAVSVITCTKRRDCMENLFQNYSRQNFRHKELIVILNHDNLNVSEYIKAAKAYKQVRIYSRPGLVSLGNCLNFGVRLSKYDRIAKFDDDDYYAPDYLTDSMRTMVRTGADIVGKRAHYMYLNGTKTLLLRYPARENQYVSLVQGATLLVKRHVFDKVGFPDRNRGECVKFCADSAAKGLKIYSCSRYNFLAIRRKDSKDHTWTVSDRQLLARNAKLVKADNPQKFVSRRSLDS</sequence>
<protein>
    <submittedName>
        <fullName evidence="3">Glycosyl transferase family 2</fullName>
    </submittedName>
    <submittedName>
        <fullName evidence="2">Glycosyltransferase</fullName>
        <ecNumber evidence="2">2.4.-.-</ecNumber>
    </submittedName>
</protein>
<dbReference type="PANTHER" id="PTHR43685:SF2">
    <property type="entry name" value="GLYCOSYLTRANSFERASE 2-LIKE DOMAIN-CONTAINING PROTEIN"/>
    <property type="match status" value="1"/>
</dbReference>
<evidence type="ECO:0000313" key="5">
    <source>
        <dbReference type="Proteomes" id="UP001527202"/>
    </source>
</evidence>
<dbReference type="InterPro" id="IPR029044">
    <property type="entry name" value="Nucleotide-diphossugar_trans"/>
</dbReference>
<dbReference type="EC" id="2.4.-.-" evidence="2"/>
<organism evidence="3 4">
    <name type="scientific">Paenibacillus chitinolyticus</name>
    <dbReference type="NCBI Taxonomy" id="79263"/>
    <lineage>
        <taxon>Bacteria</taxon>
        <taxon>Bacillati</taxon>
        <taxon>Bacillota</taxon>
        <taxon>Bacilli</taxon>
        <taxon>Bacillales</taxon>
        <taxon>Paenibacillaceae</taxon>
        <taxon>Paenibacillus</taxon>
    </lineage>
</organism>
<dbReference type="GeneID" id="95373419"/>